<comment type="caution">
    <text evidence="1">The sequence shown here is derived from an EMBL/GenBank/DDBJ whole genome shotgun (WGS) entry which is preliminary data.</text>
</comment>
<evidence type="ECO:0000313" key="2">
    <source>
        <dbReference type="Proteomes" id="UP000027936"/>
    </source>
</evidence>
<gene>
    <name evidence="1" type="ORF">M670_00407</name>
</gene>
<organism evidence="1 2">
    <name type="scientific">Schinkia azotoformans MEV2011</name>
    <dbReference type="NCBI Taxonomy" id="1348973"/>
    <lineage>
        <taxon>Bacteria</taxon>
        <taxon>Bacillati</taxon>
        <taxon>Bacillota</taxon>
        <taxon>Bacilli</taxon>
        <taxon>Bacillales</taxon>
        <taxon>Bacillaceae</taxon>
        <taxon>Calidifontibacillus/Schinkia group</taxon>
        <taxon>Schinkia</taxon>
    </lineage>
</organism>
<dbReference type="PATRIC" id="fig|1348973.3.peg.397"/>
<name>A0A072NSB9_SCHAZ</name>
<proteinExistence type="predicted"/>
<protein>
    <submittedName>
        <fullName evidence="1">Uncharacterized protein</fullName>
    </submittedName>
</protein>
<dbReference type="AlphaFoldDB" id="A0A072NSB9"/>
<dbReference type="Proteomes" id="UP000027936">
    <property type="component" value="Unassembled WGS sequence"/>
</dbReference>
<reference evidence="1 2" key="1">
    <citation type="submission" date="2014-04" db="EMBL/GenBank/DDBJ databases">
        <title>Draft genome sequence of Bacillus azotoformans MEV2011, a (co-) denitrifying strain unable to grow in the presence of oxygen.</title>
        <authorList>
            <person name="Nielsen M."/>
            <person name="Schreiber L."/>
            <person name="Finster K."/>
            <person name="Schramm A."/>
        </authorList>
    </citation>
    <scope>NUCLEOTIDE SEQUENCE [LARGE SCALE GENOMIC DNA]</scope>
    <source>
        <strain evidence="1 2">MEV2011</strain>
    </source>
</reference>
<dbReference type="EMBL" id="JJRY01000001">
    <property type="protein sequence ID" value="KEF40381.1"/>
    <property type="molecule type" value="Genomic_DNA"/>
</dbReference>
<accession>A0A072NSB9</accession>
<dbReference type="OrthoDB" id="2908072at2"/>
<dbReference type="RefSeq" id="WP_035192792.1">
    <property type="nucleotide sequence ID" value="NZ_JJRY01000001.1"/>
</dbReference>
<sequence>MGTVWRPALRCDSAFRDYIDSLNEVTSLDRNQIMRAMMFVAAHSEDFKFVISEYKKDGVTTLPDPTWQPWEDEYWLNQIYQKKTDVTDQNLDINEVSIEKGEGGVTKVVVSSLF</sequence>
<evidence type="ECO:0000313" key="1">
    <source>
        <dbReference type="EMBL" id="KEF40381.1"/>
    </source>
</evidence>